<keyword evidence="2" id="KW-0498">Mitosis</keyword>
<name>A0A6I8S2X6_XENTR</name>
<protein>
    <recommendedName>
        <fullName evidence="7">Anaphase-promoting complex subunit 4 C-terminal half WD40 domain-containing protein</fullName>
    </recommendedName>
</protein>
<evidence type="ECO:0000259" key="7">
    <source>
        <dbReference type="Pfam" id="PF23405"/>
    </source>
</evidence>
<evidence type="ECO:0000256" key="1">
    <source>
        <dbReference type="ARBA" id="ARBA00022618"/>
    </source>
</evidence>
<reference evidence="8" key="1">
    <citation type="journal article" date="2010" name="Science">
        <title>The genome of the Western clawed frog Xenopus tropicalis.</title>
        <authorList>
            <person name="Hellsten U."/>
            <person name="Harland R.M."/>
            <person name="Gilchrist M.J."/>
            <person name="Hendrix D."/>
            <person name="Jurka J."/>
            <person name="Kapitonov V."/>
            <person name="Ovcharenko I."/>
            <person name="Putnam N.H."/>
            <person name="Shu S."/>
            <person name="Taher L."/>
            <person name="Blitz I.L."/>
            <person name="Blumberg B."/>
            <person name="Dichmann D.S."/>
            <person name="Dubchak I."/>
            <person name="Amaya E."/>
            <person name="Detter J.C."/>
            <person name="Fletcher R."/>
            <person name="Gerhard D.S."/>
            <person name="Goodstein D."/>
            <person name="Graves T."/>
            <person name="Grigoriev I.V."/>
            <person name="Grimwood J."/>
            <person name="Kawashima T."/>
            <person name="Lindquist E."/>
            <person name="Lucas S.M."/>
            <person name="Mead P.E."/>
            <person name="Mitros T."/>
            <person name="Ogino H."/>
            <person name="Ohta Y."/>
            <person name="Poliakov A.V."/>
            <person name="Pollet N."/>
            <person name="Robert J."/>
            <person name="Salamov A."/>
            <person name="Sater A.K."/>
            <person name="Schmutz J."/>
            <person name="Terry A."/>
            <person name="Vize P.D."/>
            <person name="Warren W.C."/>
            <person name="Wells D."/>
            <person name="Wills A."/>
            <person name="Wilson R.K."/>
            <person name="Zimmerman L.B."/>
            <person name="Zorn A.M."/>
            <person name="Grainger R."/>
            <person name="Grammer T."/>
            <person name="Khokha M.K."/>
            <person name="Richardson P.M."/>
            <person name="Rokhsar D.S."/>
        </authorList>
    </citation>
    <scope>NUCLEOTIDE SEQUENCE [LARGE SCALE GENOMIC DNA]</scope>
    <source>
        <strain evidence="8">Nigerian</strain>
    </source>
</reference>
<dbReference type="GO" id="GO:0051301">
    <property type="term" value="P:cell division"/>
    <property type="evidence" value="ECO:0007669"/>
    <property type="project" value="UniProtKB-KW"/>
</dbReference>
<feature type="signal peptide" evidence="6">
    <location>
        <begin position="1"/>
        <end position="21"/>
    </location>
</feature>
<dbReference type="GO" id="GO:0031145">
    <property type="term" value="P:anaphase-promoting complex-dependent catabolic process"/>
    <property type="evidence" value="ECO:0007669"/>
    <property type="project" value="InterPro"/>
</dbReference>
<feature type="domain" description="Anaphase-promoting complex subunit 4 C-terminal half WD40" evidence="7">
    <location>
        <begin position="276"/>
        <end position="445"/>
    </location>
</feature>
<evidence type="ECO:0000256" key="6">
    <source>
        <dbReference type="SAM" id="SignalP"/>
    </source>
</evidence>
<feature type="region of interest" description="Disordered" evidence="5">
    <location>
        <begin position="448"/>
        <end position="493"/>
    </location>
</feature>
<feature type="compositionally biased region" description="Acidic residues" evidence="5">
    <location>
        <begin position="448"/>
        <end position="458"/>
    </location>
</feature>
<dbReference type="GeneTree" id="ENSGT00390000004612"/>
<dbReference type="Ensembl" id="ENSXETT00000073442">
    <property type="protein sequence ID" value="ENSXETP00000089236"/>
    <property type="gene ID" value="ENSXETG00000040908"/>
</dbReference>
<proteinExistence type="predicted"/>
<evidence type="ECO:0000256" key="5">
    <source>
        <dbReference type="SAM" id="MobiDB-lite"/>
    </source>
</evidence>
<dbReference type="AlphaFoldDB" id="A0A6I8S2X6"/>
<dbReference type="PANTHER" id="PTHR13260">
    <property type="entry name" value="ANAPHASE PROMOTING COMPLEX SUBUNIT 4 APC4"/>
    <property type="match status" value="1"/>
</dbReference>
<evidence type="ECO:0000313" key="8">
    <source>
        <dbReference type="Ensembl" id="ENSXETP00000089236"/>
    </source>
</evidence>
<keyword evidence="3" id="KW-0833">Ubl conjugation pathway</keyword>
<organism evidence="8">
    <name type="scientific">Xenopus tropicalis</name>
    <name type="common">Western clawed frog</name>
    <name type="synonym">Silurana tropicalis</name>
    <dbReference type="NCBI Taxonomy" id="8364"/>
    <lineage>
        <taxon>Eukaryota</taxon>
        <taxon>Metazoa</taxon>
        <taxon>Chordata</taxon>
        <taxon>Craniata</taxon>
        <taxon>Vertebrata</taxon>
        <taxon>Euteleostomi</taxon>
        <taxon>Amphibia</taxon>
        <taxon>Batrachia</taxon>
        <taxon>Anura</taxon>
        <taxon>Pipoidea</taxon>
        <taxon>Pipidae</taxon>
        <taxon>Xenopodinae</taxon>
        <taxon>Xenopus</taxon>
        <taxon>Silurana</taxon>
    </lineage>
</organism>
<evidence type="ECO:0000256" key="2">
    <source>
        <dbReference type="ARBA" id="ARBA00022776"/>
    </source>
</evidence>
<dbReference type="InterPro" id="IPR024789">
    <property type="entry name" value="APC4"/>
</dbReference>
<accession>A0A6I8S2X6</accession>
<keyword evidence="6" id="KW-0732">Signal</keyword>
<keyword evidence="4" id="KW-0131">Cell cycle</keyword>
<keyword evidence="1" id="KW-0132">Cell division</keyword>
<evidence type="ECO:0000256" key="3">
    <source>
        <dbReference type="ARBA" id="ARBA00022786"/>
    </source>
</evidence>
<sequence length="509" mass="58110">SLVSSAEHLFNTVFLFLAVLAFGVGDTKKVVLCDVEKPESLHSLSLETPIPCMQWMEVKVENRQVLKLGFIERSIQEIVHLLLLTFAPFCSFRLNALVLGGDSGQIEIYAYGMYKIATIPEVIQVWDPLSRNPLSRKLRITESLVINSGMKNFKAFFRWLYMTQKDITFVADFLTEHFNEVSIKGQYLDMEYLKDEDDILMWPPNTEGNQWFSFLQSSTHLKESPLLFPTTPKSLCTVKRQMEAVIDHCLTKPAQIIRMSLQQKRCLPLYQVPASWNDKSQNLHYVIFRMLESSSSKVFLLGQPTDLSQSRNDALLAVSIGNSLNSSAAEDTETSSYSCLDARFYDDDILTVVLRDNSEVERKDRVLAQLPLSSLYSDEETEDGFPWDTSKRLEEQYQDIPTRTVFVESQGRLLENMKAHYVSLTGIRKVACVLSSNLRHVRVFEMDAEDDGEEEEEEILHSQDVTEEEEELNQSADDGQTNSAEAVDVTEESLDSWYRQSLRGTSSFV</sequence>
<reference evidence="8" key="2">
    <citation type="submission" date="2020-05" db="UniProtKB">
        <authorList>
            <consortium name="Ensembl"/>
        </authorList>
    </citation>
    <scope>IDENTIFICATION</scope>
</reference>
<dbReference type="InterPro" id="IPR056358">
    <property type="entry name" value="APC4_C"/>
</dbReference>
<dbReference type="Bgee" id="ENSXETG00000040908">
    <property type="expression patterns" value="Expressed in testis and 10 other cell types or tissues"/>
</dbReference>
<dbReference type="PANTHER" id="PTHR13260:SF0">
    <property type="entry name" value="ANAPHASE-PROMOTING COMPLEX SUBUNIT 4"/>
    <property type="match status" value="1"/>
</dbReference>
<feature type="chain" id="PRO_5030155853" description="Anaphase-promoting complex subunit 4 C-terminal half WD40 domain-containing protein" evidence="6">
    <location>
        <begin position="22"/>
        <end position="509"/>
    </location>
</feature>
<evidence type="ECO:0000256" key="4">
    <source>
        <dbReference type="ARBA" id="ARBA00023306"/>
    </source>
</evidence>
<dbReference type="InParanoid" id="A0A6I8S2X6"/>
<dbReference type="GO" id="GO:0005680">
    <property type="term" value="C:anaphase-promoting complex"/>
    <property type="evidence" value="ECO:0007669"/>
    <property type="project" value="InterPro"/>
</dbReference>
<dbReference type="Pfam" id="PF23405">
    <property type="entry name" value="WD40_APC4_C-half"/>
    <property type="match status" value="1"/>
</dbReference>
<feature type="compositionally biased region" description="Polar residues" evidence="5">
    <location>
        <begin position="473"/>
        <end position="484"/>
    </location>
</feature>